<feature type="compositionally biased region" description="Acidic residues" evidence="1">
    <location>
        <begin position="49"/>
        <end position="70"/>
    </location>
</feature>
<feature type="region of interest" description="Disordered" evidence="1">
    <location>
        <begin position="1"/>
        <end position="72"/>
    </location>
</feature>
<comment type="caution">
    <text evidence="2">The sequence shown here is derived from an EMBL/GenBank/DDBJ whole genome shotgun (WGS) entry which is preliminary data.</text>
</comment>
<accession>A0A6N2C5H6</accession>
<evidence type="ECO:0000313" key="2">
    <source>
        <dbReference type="EMBL" id="TMX00200.1"/>
    </source>
</evidence>
<sequence>PESTAKRKNKPSKQKRDVAKRRQSIQQNSEEEQSQGKGEEPDEYAVNISEDELDRDNQSQEDQDDEDETSEALIKAFSPSNDQVLEDELKQNFKVHLNMDNATSNCNGKIWVFWNTDVDCNILDEDEQQITCDIKHNELQRQFITTFVYAKCKYY</sequence>
<proteinExistence type="predicted"/>
<evidence type="ECO:0000256" key="1">
    <source>
        <dbReference type="SAM" id="MobiDB-lite"/>
    </source>
</evidence>
<feature type="non-terminal residue" evidence="2">
    <location>
        <position position="155"/>
    </location>
</feature>
<feature type="compositionally biased region" description="Basic residues" evidence="1">
    <location>
        <begin position="1"/>
        <end position="23"/>
    </location>
</feature>
<dbReference type="AlphaFoldDB" id="A0A6N2C5H6"/>
<dbReference type="EMBL" id="RXGB01001119">
    <property type="protein sequence ID" value="TMX00200.1"/>
    <property type="molecule type" value="Genomic_DNA"/>
</dbReference>
<name>A0A6N2C5H6_SOLCI</name>
<feature type="non-terminal residue" evidence="2">
    <location>
        <position position="1"/>
    </location>
</feature>
<gene>
    <name evidence="2" type="ORF">EJD97_001201</name>
</gene>
<reference evidence="2" key="1">
    <citation type="submission" date="2019-05" db="EMBL/GenBank/DDBJ databases">
        <title>The de novo reference genome and transcriptome assemblies of the wild tomato species Solanum chilense.</title>
        <authorList>
            <person name="Stam R."/>
            <person name="Nosenko T."/>
            <person name="Hoerger A.C."/>
            <person name="Stephan W."/>
            <person name="Seidel M.A."/>
            <person name="Kuhn J.M.M."/>
            <person name="Haberer G."/>
            <person name="Tellier A."/>
        </authorList>
    </citation>
    <scope>NUCLEOTIDE SEQUENCE</scope>
    <source>
        <tissue evidence="2">Mature leaves</tissue>
    </source>
</reference>
<organism evidence="2">
    <name type="scientific">Solanum chilense</name>
    <name type="common">Tomato</name>
    <name type="synonym">Lycopersicon chilense</name>
    <dbReference type="NCBI Taxonomy" id="4083"/>
    <lineage>
        <taxon>Eukaryota</taxon>
        <taxon>Viridiplantae</taxon>
        <taxon>Streptophyta</taxon>
        <taxon>Embryophyta</taxon>
        <taxon>Tracheophyta</taxon>
        <taxon>Spermatophyta</taxon>
        <taxon>Magnoliopsida</taxon>
        <taxon>eudicotyledons</taxon>
        <taxon>Gunneridae</taxon>
        <taxon>Pentapetalae</taxon>
        <taxon>asterids</taxon>
        <taxon>lamiids</taxon>
        <taxon>Solanales</taxon>
        <taxon>Solanaceae</taxon>
        <taxon>Solanoideae</taxon>
        <taxon>Solaneae</taxon>
        <taxon>Solanum</taxon>
        <taxon>Solanum subgen. Lycopersicon</taxon>
    </lineage>
</organism>
<protein>
    <submittedName>
        <fullName evidence="2">Uncharacterized protein</fullName>
    </submittedName>
</protein>